<proteinExistence type="predicted"/>
<gene>
    <name evidence="1" type="ORF">SCORR_v1c04090</name>
</gene>
<dbReference type="PROSITE" id="PS51257">
    <property type="entry name" value="PROKAR_LIPOPROTEIN"/>
    <property type="match status" value="1"/>
</dbReference>
<dbReference type="KEGG" id="scou:SCORR_v1c04090"/>
<protein>
    <recommendedName>
        <fullName evidence="3">Lipoprotein</fullName>
    </recommendedName>
</protein>
<evidence type="ECO:0000313" key="2">
    <source>
        <dbReference type="Proteomes" id="UP000203229"/>
    </source>
</evidence>
<dbReference type="EMBL" id="CP022535">
    <property type="protein sequence ID" value="ASP28183.1"/>
    <property type="molecule type" value="Genomic_DNA"/>
</dbReference>
<sequence>MKRFLVILSGLSIVTTTISTVVSCGDEISNTFHTYNNMAFTDKNNLVGLDDRINVLLVLGNDYVLGKDINIDYVLRVFEENSGWWVTSTKLFNFTNPTKKEKNNRLYTLSFSINEEEFKNYKFDDSKKFKITFSVKGLFEFNDFETGVINCKLNI</sequence>
<evidence type="ECO:0008006" key="3">
    <source>
        <dbReference type="Google" id="ProtNLM"/>
    </source>
</evidence>
<name>A0A222EPH4_9MOLU</name>
<evidence type="ECO:0000313" key="1">
    <source>
        <dbReference type="EMBL" id="ASP28183.1"/>
    </source>
</evidence>
<dbReference type="Proteomes" id="UP000203229">
    <property type="component" value="Chromosome"/>
</dbReference>
<dbReference type="RefSeq" id="WP_094048687.1">
    <property type="nucleotide sequence ID" value="NZ_CP022535.1"/>
</dbReference>
<keyword evidence="2" id="KW-1185">Reference proteome</keyword>
<organism evidence="1 2">
    <name type="scientific">Spiroplasma corruscae</name>
    <dbReference type="NCBI Taxonomy" id="216934"/>
    <lineage>
        <taxon>Bacteria</taxon>
        <taxon>Bacillati</taxon>
        <taxon>Mycoplasmatota</taxon>
        <taxon>Mollicutes</taxon>
        <taxon>Entomoplasmatales</taxon>
        <taxon>Spiroplasmataceae</taxon>
        <taxon>Spiroplasma</taxon>
    </lineage>
</organism>
<reference evidence="1 2" key="1">
    <citation type="submission" date="2017-07" db="EMBL/GenBank/DDBJ databases">
        <title>Complete genome sequence of Spiroplasma corruscae EC-1 (DSM 19793).</title>
        <authorList>
            <person name="Tsai Y.-M."/>
            <person name="Lo W.-S."/>
            <person name="Kuo C.-H."/>
        </authorList>
    </citation>
    <scope>NUCLEOTIDE SEQUENCE [LARGE SCALE GENOMIC DNA]</scope>
    <source>
        <strain evidence="1 2">EC-1</strain>
    </source>
</reference>
<dbReference type="AlphaFoldDB" id="A0A222EPH4"/>
<accession>A0A222EPH4</accession>